<dbReference type="EMBL" id="QJJM01000004">
    <property type="protein sequence ID" value="PXW77624.1"/>
    <property type="molecule type" value="Genomic_DNA"/>
</dbReference>
<dbReference type="Pfam" id="PF00924">
    <property type="entry name" value="MS_channel_2nd"/>
    <property type="match status" value="1"/>
</dbReference>
<evidence type="ECO:0000313" key="10">
    <source>
        <dbReference type="EMBL" id="PXW77624.1"/>
    </source>
</evidence>
<dbReference type="InterPro" id="IPR023408">
    <property type="entry name" value="MscS_beta-dom_sf"/>
</dbReference>
<accession>A0A2V3V8Y4</accession>
<evidence type="ECO:0000259" key="8">
    <source>
        <dbReference type="Pfam" id="PF00924"/>
    </source>
</evidence>
<gene>
    <name evidence="10" type="ORF">C7451_104119</name>
</gene>
<evidence type="ECO:0000256" key="5">
    <source>
        <dbReference type="ARBA" id="ARBA00022989"/>
    </source>
</evidence>
<dbReference type="Gene3D" id="1.10.287.1260">
    <property type="match status" value="1"/>
</dbReference>
<organism evidence="10 11">
    <name type="scientific">Blastomonas natatoria</name>
    <dbReference type="NCBI Taxonomy" id="34015"/>
    <lineage>
        <taxon>Bacteria</taxon>
        <taxon>Pseudomonadati</taxon>
        <taxon>Pseudomonadota</taxon>
        <taxon>Alphaproteobacteria</taxon>
        <taxon>Sphingomonadales</taxon>
        <taxon>Sphingomonadaceae</taxon>
        <taxon>Blastomonas</taxon>
    </lineage>
</organism>
<keyword evidence="5 7" id="KW-1133">Transmembrane helix</keyword>
<dbReference type="SUPFAM" id="SSF50182">
    <property type="entry name" value="Sm-like ribonucleoproteins"/>
    <property type="match status" value="1"/>
</dbReference>
<dbReference type="GO" id="GO:0005886">
    <property type="term" value="C:plasma membrane"/>
    <property type="evidence" value="ECO:0007669"/>
    <property type="project" value="UniProtKB-SubCell"/>
</dbReference>
<evidence type="ECO:0000313" key="11">
    <source>
        <dbReference type="Proteomes" id="UP000248014"/>
    </source>
</evidence>
<dbReference type="InterPro" id="IPR049278">
    <property type="entry name" value="MS_channel_C"/>
</dbReference>
<protein>
    <submittedName>
        <fullName evidence="10">Mechanosensitive ion channel-like protein</fullName>
    </submittedName>
</protein>
<feature type="domain" description="Mechanosensitive ion channel MscS" evidence="8">
    <location>
        <begin position="253"/>
        <end position="318"/>
    </location>
</feature>
<feature type="transmembrane region" description="Helical" evidence="7">
    <location>
        <begin position="27"/>
        <end position="48"/>
    </location>
</feature>
<keyword evidence="4 7" id="KW-0812">Transmembrane</keyword>
<dbReference type="InterPro" id="IPR052702">
    <property type="entry name" value="MscS-like_channel"/>
</dbReference>
<dbReference type="Pfam" id="PF21082">
    <property type="entry name" value="MS_channel_3rd"/>
    <property type="match status" value="1"/>
</dbReference>
<dbReference type="InterPro" id="IPR006685">
    <property type="entry name" value="MscS_channel_2nd"/>
</dbReference>
<keyword evidence="6 7" id="KW-0472">Membrane</keyword>
<comment type="subcellular location">
    <subcellularLocation>
        <location evidence="1">Cell membrane</location>
        <topology evidence="1">Multi-pass membrane protein</topology>
    </subcellularLocation>
</comment>
<dbReference type="Gene3D" id="3.30.70.100">
    <property type="match status" value="1"/>
</dbReference>
<sequence length="442" mass="48584">MTGGISALFMRWGWIERPDDLQYVEGIVAALIATGALMVGWGLSRLIYLRLAAIWEKRAGYESPLARRRIRDMVRRFTTAMLIGMALNLYPWSLIASVVFGLTLAISLALFVNDLVRGVRMPDWLGTFLGLATLISILASMFGGLDPITTAMDRVGFDLGQKRFSLLWVVTIAITILVLYTAARVVNRIAGHIIGSSDGLDPTQKLLGQKIAGVVVIVLAFFIGIDTLGIDLTALSFFSGAFGLAIGFGLQKTIGNLFAGIILLLDRSIKPGDVIAVGDSFGWVNKIGVRAVSVITRDGKEHLIPNEDLMTTAVENWSYSDRNVRMRIPIGVSYNSDMQLVEKLLHQAVDDAPRVLSQPAPRVWMTEFADNSVNWEIRAWIADPEGGMGNIRGDVLMRVWNLFKEHGIEIPFPQRDLYIKEMPGMGRAAPEEAAPLDSPRSA</sequence>
<comment type="caution">
    <text evidence="10">The sequence shown here is derived from an EMBL/GenBank/DDBJ whole genome shotgun (WGS) entry which is preliminary data.</text>
</comment>
<dbReference type="InterPro" id="IPR011014">
    <property type="entry name" value="MscS_channel_TM-2"/>
</dbReference>
<feature type="domain" description="Mechanosensitive ion channel MscS C-terminal" evidence="9">
    <location>
        <begin position="328"/>
        <end position="410"/>
    </location>
</feature>
<dbReference type="InterPro" id="IPR011066">
    <property type="entry name" value="MscS_channel_C_sf"/>
</dbReference>
<evidence type="ECO:0000256" key="7">
    <source>
        <dbReference type="SAM" id="Phobius"/>
    </source>
</evidence>
<dbReference type="PANTHER" id="PTHR30347:SF1">
    <property type="entry name" value="MECHANOSENSITIVE CHANNEL MSCK"/>
    <property type="match status" value="1"/>
</dbReference>
<dbReference type="RefSeq" id="WP_110298117.1">
    <property type="nucleotide sequence ID" value="NZ_QJJM01000004.1"/>
</dbReference>
<dbReference type="SUPFAM" id="SSF82689">
    <property type="entry name" value="Mechanosensitive channel protein MscS (YggB), C-terminal domain"/>
    <property type="match status" value="1"/>
</dbReference>
<dbReference type="PANTHER" id="PTHR30347">
    <property type="entry name" value="POTASSIUM CHANNEL RELATED"/>
    <property type="match status" value="1"/>
</dbReference>
<evidence type="ECO:0000256" key="1">
    <source>
        <dbReference type="ARBA" id="ARBA00004651"/>
    </source>
</evidence>
<feature type="transmembrane region" description="Helical" evidence="7">
    <location>
        <begin position="207"/>
        <end position="225"/>
    </location>
</feature>
<keyword evidence="11" id="KW-1185">Reference proteome</keyword>
<evidence type="ECO:0000256" key="6">
    <source>
        <dbReference type="ARBA" id="ARBA00023136"/>
    </source>
</evidence>
<dbReference type="SUPFAM" id="SSF82861">
    <property type="entry name" value="Mechanosensitive channel protein MscS (YggB), transmembrane region"/>
    <property type="match status" value="1"/>
</dbReference>
<comment type="similarity">
    <text evidence="2">Belongs to the MscS (TC 1.A.23) family.</text>
</comment>
<evidence type="ECO:0000259" key="9">
    <source>
        <dbReference type="Pfam" id="PF21082"/>
    </source>
</evidence>
<dbReference type="Gene3D" id="2.30.30.60">
    <property type="match status" value="1"/>
</dbReference>
<keyword evidence="3" id="KW-1003">Cell membrane</keyword>
<feature type="transmembrane region" description="Helical" evidence="7">
    <location>
        <begin position="237"/>
        <end position="265"/>
    </location>
</feature>
<dbReference type="InterPro" id="IPR010920">
    <property type="entry name" value="LSM_dom_sf"/>
</dbReference>
<feature type="transmembrane region" description="Helical" evidence="7">
    <location>
        <begin position="124"/>
        <end position="145"/>
    </location>
</feature>
<name>A0A2V3V8Y4_9SPHN</name>
<dbReference type="GO" id="GO:0008381">
    <property type="term" value="F:mechanosensitive monoatomic ion channel activity"/>
    <property type="evidence" value="ECO:0007669"/>
    <property type="project" value="UniProtKB-ARBA"/>
</dbReference>
<evidence type="ECO:0000256" key="3">
    <source>
        <dbReference type="ARBA" id="ARBA00022475"/>
    </source>
</evidence>
<feature type="transmembrane region" description="Helical" evidence="7">
    <location>
        <begin position="165"/>
        <end position="186"/>
    </location>
</feature>
<proteinExistence type="inferred from homology"/>
<dbReference type="AlphaFoldDB" id="A0A2V3V8Y4"/>
<reference evidence="10 11" key="1">
    <citation type="submission" date="2018-05" db="EMBL/GenBank/DDBJ databases">
        <title>Genomic Encyclopedia of Type Strains, Phase IV (KMG-IV): sequencing the most valuable type-strain genomes for metagenomic binning, comparative biology and taxonomic classification.</title>
        <authorList>
            <person name="Goeker M."/>
        </authorList>
    </citation>
    <scope>NUCLEOTIDE SEQUENCE [LARGE SCALE GENOMIC DNA]</scope>
    <source>
        <strain evidence="10 11">DSM 3183</strain>
    </source>
</reference>
<dbReference type="Proteomes" id="UP000248014">
    <property type="component" value="Unassembled WGS sequence"/>
</dbReference>
<dbReference type="OrthoDB" id="9799209at2"/>
<feature type="transmembrane region" description="Helical" evidence="7">
    <location>
        <begin position="95"/>
        <end position="112"/>
    </location>
</feature>
<evidence type="ECO:0000256" key="2">
    <source>
        <dbReference type="ARBA" id="ARBA00008017"/>
    </source>
</evidence>
<evidence type="ECO:0000256" key="4">
    <source>
        <dbReference type="ARBA" id="ARBA00022692"/>
    </source>
</evidence>